<gene>
    <name evidence="1" type="ORF">NBO_27g0013</name>
</gene>
<dbReference type="HOGENOM" id="CLU_2455313_0_0_1"/>
<evidence type="ECO:0000313" key="2">
    <source>
        <dbReference type="Proteomes" id="UP000016927"/>
    </source>
</evidence>
<dbReference type="EMBL" id="KB908935">
    <property type="protein sequence ID" value="EOB14456.1"/>
    <property type="molecule type" value="Genomic_DNA"/>
</dbReference>
<dbReference type="Proteomes" id="UP000016927">
    <property type="component" value="Unassembled WGS sequence"/>
</dbReference>
<organism evidence="1 2">
    <name type="scientific">Nosema bombycis (strain CQ1 / CVCC 102059)</name>
    <name type="common">Microsporidian parasite</name>
    <name type="synonym">Pebrine of silkworm</name>
    <dbReference type="NCBI Taxonomy" id="578461"/>
    <lineage>
        <taxon>Eukaryota</taxon>
        <taxon>Fungi</taxon>
        <taxon>Fungi incertae sedis</taxon>
        <taxon>Microsporidia</taxon>
        <taxon>Nosematidae</taxon>
        <taxon>Nosema</taxon>
    </lineage>
</organism>
<dbReference type="AlphaFoldDB" id="R0KUE9"/>
<sequence length="89" mass="10680">MRQKKIAQRSLQLKDFDSEYKLVPCVPHPSIIKNLTDKTKKFIKEYNLSEDKYFEIYKKLSKRNLKESKEYLESCGFENSSSVLMYFNK</sequence>
<accession>R0KUE9</accession>
<protein>
    <submittedName>
        <fullName evidence="1">Uncharacterized protein</fullName>
    </submittedName>
</protein>
<name>R0KUE9_NOSB1</name>
<reference evidence="1 2" key="1">
    <citation type="journal article" date="2013" name="BMC Genomics">
        <title>Comparative genomics of parasitic silkworm microsporidia reveal an association between genome expansion and host adaptation.</title>
        <authorList>
            <person name="Pan G."/>
            <person name="Xu J."/>
            <person name="Li T."/>
            <person name="Xia Q."/>
            <person name="Liu S.L."/>
            <person name="Zhang G."/>
            <person name="Li S."/>
            <person name="Li C."/>
            <person name="Liu H."/>
            <person name="Yang L."/>
            <person name="Liu T."/>
            <person name="Zhang X."/>
            <person name="Wu Z."/>
            <person name="Fan W."/>
            <person name="Dang X."/>
            <person name="Xiang H."/>
            <person name="Tao M."/>
            <person name="Li Y."/>
            <person name="Hu J."/>
            <person name="Li Z."/>
            <person name="Lin L."/>
            <person name="Luo J."/>
            <person name="Geng L."/>
            <person name="Wang L."/>
            <person name="Long M."/>
            <person name="Wan Y."/>
            <person name="He N."/>
            <person name="Zhang Z."/>
            <person name="Lu C."/>
            <person name="Keeling P.J."/>
            <person name="Wang J."/>
            <person name="Xiang Z."/>
            <person name="Zhou Z."/>
        </authorList>
    </citation>
    <scope>NUCLEOTIDE SEQUENCE [LARGE SCALE GENOMIC DNA]</scope>
    <source>
        <strain evidence="2">CQ1 / CVCC 102059</strain>
    </source>
</reference>
<evidence type="ECO:0000313" key="1">
    <source>
        <dbReference type="EMBL" id="EOB14456.1"/>
    </source>
</evidence>
<proteinExistence type="predicted"/>
<dbReference type="VEuPathDB" id="MicrosporidiaDB:NBO_27g0013"/>
<keyword evidence="2" id="KW-1185">Reference proteome</keyword>